<keyword evidence="3" id="KW-1185">Reference proteome</keyword>
<organism evidence="2 3">
    <name type="scientific">Parerythrobacter lacustris</name>
    <dbReference type="NCBI Taxonomy" id="2969984"/>
    <lineage>
        <taxon>Bacteria</taxon>
        <taxon>Pseudomonadati</taxon>
        <taxon>Pseudomonadota</taxon>
        <taxon>Alphaproteobacteria</taxon>
        <taxon>Sphingomonadales</taxon>
        <taxon>Erythrobacteraceae</taxon>
        <taxon>Parerythrobacter</taxon>
    </lineage>
</organism>
<dbReference type="InterPro" id="IPR009495">
    <property type="entry name" value="NrsF"/>
</dbReference>
<keyword evidence="1" id="KW-0812">Transmembrane</keyword>
<gene>
    <name evidence="2" type="ORF">NSO95_01975</name>
</gene>
<feature type="transmembrane region" description="Helical" evidence="1">
    <location>
        <begin position="155"/>
        <end position="176"/>
    </location>
</feature>
<feature type="transmembrane region" description="Helical" evidence="1">
    <location>
        <begin position="188"/>
        <end position="207"/>
    </location>
</feature>
<proteinExistence type="predicted"/>
<feature type="transmembrane region" description="Helical" evidence="1">
    <location>
        <begin position="61"/>
        <end position="84"/>
    </location>
</feature>
<evidence type="ECO:0000313" key="3">
    <source>
        <dbReference type="Proteomes" id="UP001206067"/>
    </source>
</evidence>
<accession>A0ABT1XM24</accession>
<comment type="caution">
    <text evidence="2">The sequence shown here is derived from an EMBL/GenBank/DDBJ whole genome shotgun (WGS) entry which is preliminary data.</text>
</comment>
<feature type="transmembrane region" description="Helical" evidence="1">
    <location>
        <begin position="96"/>
        <end position="114"/>
    </location>
</feature>
<sequence>MERVPNPLVGQLANDLAPVRTLKLRDGLALAVLALVGTVLLVQLVEGLWMTGVYGHASPFFYIGNGLLLASGAAAAVAVVSMASPRVGNRYEGPKWAMATAAVLPVAALVTLLAQPGGPAAYHDEHGIYCLVAGLVCSLLVTGALVHWLRRGAPVSISTAGLLTGVAATALGSAAYGLSCPIDDVMHIGLWHAAPVLVGAIAGRFLLPPLLKW</sequence>
<evidence type="ECO:0000256" key="1">
    <source>
        <dbReference type="SAM" id="Phobius"/>
    </source>
</evidence>
<feature type="transmembrane region" description="Helical" evidence="1">
    <location>
        <begin position="28"/>
        <end position="49"/>
    </location>
</feature>
<keyword evidence="1" id="KW-0472">Membrane</keyword>
<name>A0ABT1XM24_9SPHN</name>
<evidence type="ECO:0000313" key="2">
    <source>
        <dbReference type="EMBL" id="MCR2832703.1"/>
    </source>
</evidence>
<keyword evidence="1" id="KW-1133">Transmembrane helix</keyword>
<protein>
    <submittedName>
        <fullName evidence="2">DUF1109 domain-containing protein</fullName>
    </submittedName>
</protein>
<dbReference type="Proteomes" id="UP001206067">
    <property type="component" value="Unassembled WGS sequence"/>
</dbReference>
<dbReference type="RefSeq" id="WP_257594461.1">
    <property type="nucleotide sequence ID" value="NZ_JANKHH010000001.1"/>
</dbReference>
<dbReference type="EMBL" id="JANKHH010000001">
    <property type="protein sequence ID" value="MCR2832703.1"/>
    <property type="molecule type" value="Genomic_DNA"/>
</dbReference>
<dbReference type="Pfam" id="PF06532">
    <property type="entry name" value="NrsF"/>
    <property type="match status" value="1"/>
</dbReference>
<feature type="transmembrane region" description="Helical" evidence="1">
    <location>
        <begin position="126"/>
        <end position="148"/>
    </location>
</feature>
<reference evidence="2 3" key="1">
    <citation type="submission" date="2022-08" db="EMBL/GenBank/DDBJ databases">
        <title>Polyphasic taxonomy analysis of Qipengyuania sp.RS5-5.</title>
        <authorList>
            <person name="Xamxidin M."/>
            <person name="Wu M."/>
        </authorList>
    </citation>
    <scope>NUCLEOTIDE SEQUENCE [LARGE SCALE GENOMIC DNA]</scope>
    <source>
        <strain evidence="2 3">RS5-5</strain>
    </source>
</reference>